<dbReference type="InterPro" id="IPR000084">
    <property type="entry name" value="PE-PGRS_N"/>
</dbReference>
<reference evidence="4 5" key="1">
    <citation type="journal article" date="2017" name="N. Engl. J. Med.">
        <title>Transmission of Extensively Drug-Resistant Tuberculosis in South Africa.</title>
        <authorList>
            <person name="Shah N.S."/>
            <person name="Auld S.C."/>
            <person name="Brust J.C."/>
            <person name="Mathema B."/>
            <person name="Ismail N."/>
            <person name="Moodley P."/>
            <person name="Mlisana K."/>
            <person name="Allana S."/>
            <person name="Campbell A."/>
            <person name="Mthiyane T."/>
            <person name="Morris N."/>
            <person name="Mpangase P."/>
            <person name="van der Meulen H."/>
            <person name="Omar S.V."/>
            <person name="Brown T.S."/>
            <person name="Narechania A."/>
            <person name="Shaskina E."/>
            <person name="Kapwata T."/>
            <person name="Kreiswirth B."/>
            <person name="Gandhi N.R."/>
        </authorList>
    </citation>
    <scope>NUCLEOTIDE SEQUENCE [LARGE SCALE GENOMIC DNA]</scope>
    <source>
        <strain evidence="4 5">32301_S10</strain>
    </source>
</reference>
<dbReference type="AlphaFoldDB" id="A0AB73YIG4"/>
<dbReference type="EMBL" id="QTBD01000139">
    <property type="protein sequence ID" value="REQ52803.1"/>
    <property type="molecule type" value="Genomic_DNA"/>
</dbReference>
<name>A0AB73YIG4_MYCTX</name>
<dbReference type="RefSeq" id="WP_003906436.1">
    <property type="nucleotide sequence ID" value="NZ_AP017901.1"/>
</dbReference>
<gene>
    <name evidence="4" type="ORF">DSJ38_09150</name>
    <name evidence="3" type="ORF">J8J21_02430</name>
</gene>
<sequence length="70" mass="7509">MRAGRRVSAQCRAEMGAYASARARLGAQPATFHDQFVRALTRARARMRPPRPAGLLLGNGGARRYPAAGS</sequence>
<dbReference type="Proteomes" id="UP000671119">
    <property type="component" value="Unassembled WGS sequence"/>
</dbReference>
<feature type="domain" description="PE" evidence="2">
    <location>
        <begin position="6"/>
        <end position="44"/>
    </location>
</feature>
<evidence type="ECO:0000256" key="1">
    <source>
        <dbReference type="SAM" id="MobiDB-lite"/>
    </source>
</evidence>
<dbReference type="EMBL" id="JAGIZI010000002">
    <property type="protein sequence ID" value="MBP0682012.1"/>
    <property type="molecule type" value="Genomic_DNA"/>
</dbReference>
<evidence type="ECO:0000313" key="6">
    <source>
        <dbReference type="Proteomes" id="UP000671119"/>
    </source>
</evidence>
<dbReference type="SUPFAM" id="SSF140459">
    <property type="entry name" value="PE/PPE dimer-like"/>
    <property type="match status" value="1"/>
</dbReference>
<proteinExistence type="predicted"/>
<dbReference type="InterPro" id="IPR038332">
    <property type="entry name" value="PPE_sf"/>
</dbReference>
<organism evidence="4 5">
    <name type="scientific">Mycobacterium tuberculosis</name>
    <dbReference type="NCBI Taxonomy" id="1773"/>
    <lineage>
        <taxon>Bacteria</taxon>
        <taxon>Bacillati</taxon>
        <taxon>Actinomycetota</taxon>
        <taxon>Actinomycetes</taxon>
        <taxon>Mycobacteriales</taxon>
        <taxon>Mycobacteriaceae</taxon>
        <taxon>Mycobacterium</taxon>
        <taxon>Mycobacterium tuberculosis complex</taxon>
    </lineage>
</organism>
<dbReference type="Pfam" id="PF00934">
    <property type="entry name" value="PE"/>
    <property type="match status" value="1"/>
</dbReference>
<accession>A0AB73YIG4</accession>
<dbReference type="Gene3D" id="1.10.287.850">
    <property type="entry name" value="HP0062-like domain"/>
    <property type="match status" value="1"/>
</dbReference>
<dbReference type="Proteomes" id="UP000256381">
    <property type="component" value="Unassembled WGS sequence"/>
</dbReference>
<evidence type="ECO:0000259" key="2">
    <source>
        <dbReference type="Pfam" id="PF00934"/>
    </source>
</evidence>
<comment type="caution">
    <text evidence="4">The sequence shown here is derived from an EMBL/GenBank/DDBJ whole genome shotgun (WGS) entry which is preliminary data.</text>
</comment>
<evidence type="ECO:0000313" key="3">
    <source>
        <dbReference type="EMBL" id="MBP0682012.1"/>
    </source>
</evidence>
<protein>
    <submittedName>
        <fullName evidence="4">PE domain-containing protein</fullName>
    </submittedName>
</protein>
<reference evidence="4" key="2">
    <citation type="submission" date="2018-07" db="EMBL/GenBank/DDBJ databases">
        <authorList>
            <person name="Shah S."/>
            <person name="Brown T."/>
            <person name="Auld S."/>
            <person name="Bratton K."/>
            <person name="Narechania A."/>
            <person name="Mathema B."/>
            <person name="Gandhi N."/>
        </authorList>
    </citation>
    <scope>NUCLEOTIDE SEQUENCE</scope>
    <source>
        <strain evidence="4">32301_S10</strain>
    </source>
</reference>
<feature type="region of interest" description="Disordered" evidence="1">
    <location>
        <begin position="50"/>
        <end position="70"/>
    </location>
</feature>
<evidence type="ECO:0000313" key="4">
    <source>
        <dbReference type="EMBL" id="REQ52803.1"/>
    </source>
</evidence>
<evidence type="ECO:0000313" key="5">
    <source>
        <dbReference type="Proteomes" id="UP000256381"/>
    </source>
</evidence>
<reference evidence="3 6" key="3">
    <citation type="submission" date="2021-03" db="EMBL/GenBank/DDBJ databases">
        <title>Whole Genome Sequencing of Mycobacterium tuberculosis clinical isolates from Arunachal Pradesh, India.</title>
        <authorList>
            <person name="Singh S."/>
            <person name="Mudliar S.R."/>
            <person name="Kulsum U."/>
            <person name="Rufai S.B."/>
            <person name="Singh P.K."/>
            <person name="Umpo M."/>
            <person name="Nyori M."/>
        </authorList>
    </citation>
    <scope>NUCLEOTIDE SEQUENCE [LARGE SCALE GENOMIC DNA]</scope>
    <source>
        <strain evidence="3 6">OMICS/BPL/0142/20/SP</strain>
    </source>
</reference>